<feature type="domain" description="3-dehydroquinate synthase N-terminal" evidence="3">
    <location>
        <begin position="1"/>
        <end position="144"/>
    </location>
</feature>
<dbReference type="GO" id="GO:0016491">
    <property type="term" value="F:oxidoreductase activity"/>
    <property type="evidence" value="ECO:0007669"/>
    <property type="project" value="InterPro"/>
</dbReference>
<comment type="caution">
    <text evidence="5">The sequence shown here is derived from an EMBL/GenBank/DDBJ whole genome shotgun (WGS) entry which is preliminary data.</text>
</comment>
<evidence type="ECO:0008006" key="6">
    <source>
        <dbReference type="Google" id="ProtNLM"/>
    </source>
</evidence>
<reference evidence="5" key="1">
    <citation type="journal article" date="2015" name="Nature">
        <title>Complex archaea that bridge the gap between prokaryotes and eukaryotes.</title>
        <authorList>
            <person name="Spang A."/>
            <person name="Saw J.H."/>
            <person name="Jorgensen S.L."/>
            <person name="Zaremba-Niedzwiedzka K."/>
            <person name="Martijn J."/>
            <person name="Lind A.E."/>
            <person name="van Eijk R."/>
            <person name="Schleper C."/>
            <person name="Guy L."/>
            <person name="Ettema T.J."/>
        </authorList>
    </citation>
    <scope>NUCLEOTIDE SEQUENCE</scope>
</reference>
<dbReference type="Pfam" id="PF01959">
    <property type="entry name" value="DHQS"/>
    <property type="match status" value="1"/>
</dbReference>
<sequence>MKKLWVNVVPYDKQIAIAALESGAEAVILPDGKSETVRHFGKIKTVEKNGDIKPGVDVEFIDIAGKADEDKAATVPENKIVVLRMLDWTIIPIENLLARRGRNIMVQVETSEQAKLMTEILEKGVDGVVLKTNDVNKIKKCAEIIHGISEKVTLITATITNTKQLGMGDRTCLDTCTQMTLGEGILVGNTAAGFFLVHSESIDNPYVASRPFRVNAGAVHAYTLVAGGKTKYLADLKAGDEVLLVNFEGKSQIAYLGRNKIEKRPMILIEA</sequence>
<dbReference type="Pfam" id="PF26558">
    <property type="entry name" value="DHQS_2nd"/>
    <property type="match status" value="1"/>
</dbReference>
<dbReference type="InterPro" id="IPR002812">
    <property type="entry name" value="DHQS"/>
</dbReference>
<dbReference type="GO" id="GO:0009073">
    <property type="term" value="P:aromatic amino acid family biosynthetic process"/>
    <property type="evidence" value="ECO:0007669"/>
    <property type="project" value="UniProtKB-KW"/>
</dbReference>
<dbReference type="InterPro" id="IPR056179">
    <property type="entry name" value="DHQS_C"/>
</dbReference>
<accession>A0A0F8WX86</accession>
<protein>
    <recommendedName>
        <fullName evidence="6">3-dehydroquinate synthase II</fullName>
    </recommendedName>
</protein>
<dbReference type="GO" id="GO:0003856">
    <property type="term" value="F:3-dehydroquinate synthase activity"/>
    <property type="evidence" value="ECO:0007669"/>
    <property type="project" value="InterPro"/>
</dbReference>
<dbReference type="PANTHER" id="PTHR33563:SF1">
    <property type="entry name" value="3-DEHYDROQUINATE SYNTHASE"/>
    <property type="match status" value="1"/>
</dbReference>
<feature type="non-terminal residue" evidence="5">
    <location>
        <position position="271"/>
    </location>
</feature>
<evidence type="ECO:0000256" key="2">
    <source>
        <dbReference type="ARBA" id="ARBA00023141"/>
    </source>
</evidence>
<keyword evidence="1" id="KW-0028">Amino-acid biosynthesis</keyword>
<evidence type="ECO:0000259" key="4">
    <source>
        <dbReference type="Pfam" id="PF26558"/>
    </source>
</evidence>
<dbReference type="EMBL" id="LAZR01062553">
    <property type="protein sequence ID" value="KKK61283.1"/>
    <property type="molecule type" value="Genomic_DNA"/>
</dbReference>
<dbReference type="GO" id="GO:0008652">
    <property type="term" value="P:amino acid biosynthetic process"/>
    <property type="evidence" value="ECO:0007669"/>
    <property type="project" value="UniProtKB-KW"/>
</dbReference>
<dbReference type="InterPro" id="IPR030960">
    <property type="entry name" value="DHQS/DOIS_N"/>
</dbReference>
<feature type="domain" description="3-dehydroquinate synthase C-terminal" evidence="4">
    <location>
        <begin position="157"/>
        <end position="271"/>
    </location>
</feature>
<evidence type="ECO:0000256" key="1">
    <source>
        <dbReference type="ARBA" id="ARBA00022605"/>
    </source>
</evidence>
<evidence type="ECO:0000313" key="5">
    <source>
        <dbReference type="EMBL" id="KKK61283.1"/>
    </source>
</evidence>
<evidence type="ECO:0000259" key="3">
    <source>
        <dbReference type="Pfam" id="PF01959"/>
    </source>
</evidence>
<dbReference type="PANTHER" id="PTHR33563">
    <property type="match status" value="1"/>
</dbReference>
<name>A0A0F8WX86_9ZZZZ</name>
<proteinExistence type="predicted"/>
<dbReference type="AlphaFoldDB" id="A0A0F8WX86"/>
<organism evidence="5">
    <name type="scientific">marine sediment metagenome</name>
    <dbReference type="NCBI Taxonomy" id="412755"/>
    <lineage>
        <taxon>unclassified sequences</taxon>
        <taxon>metagenomes</taxon>
        <taxon>ecological metagenomes</taxon>
    </lineage>
</organism>
<gene>
    <name evidence="5" type="ORF">LCGC14_3015890</name>
</gene>
<keyword evidence="2" id="KW-0057">Aromatic amino acid biosynthesis</keyword>